<accession>A0A0H3NL89</accession>
<proteinExistence type="predicted"/>
<dbReference type="HOGENOM" id="CLU_1524560_0_0_6"/>
<dbReference type="KEGG" id="yey:Y11_22961"/>
<dbReference type="RefSeq" id="WP_005163326.1">
    <property type="nucleotide sequence ID" value="NC_017564.1"/>
</dbReference>
<evidence type="ECO:0000313" key="2">
    <source>
        <dbReference type="Proteomes" id="UP000008084"/>
    </source>
</evidence>
<reference evidence="1 2" key="1">
    <citation type="journal article" date="2011" name="J. Bacteriol.">
        <title>Complete genome sequence of Yersinia enterocolitica subsp. palearctica serogroup O:3.</title>
        <authorList>
            <person name="Batzilla J."/>
            <person name="Hoper D."/>
            <person name="Antonenka U."/>
            <person name="Heesemann J."/>
            <person name="Rakin A."/>
        </authorList>
    </citation>
    <scope>NUCLEOTIDE SEQUENCE [LARGE SCALE GENOMIC DNA]</scope>
    <source>
        <strain evidence="2">DSM 13030 / CIP 106945 / Y11</strain>
    </source>
</reference>
<dbReference type="EMBL" id="FR729477">
    <property type="protein sequence ID" value="CBY25885.1"/>
    <property type="molecule type" value="Genomic_DNA"/>
</dbReference>
<name>A0A0H3NL89_YERE1</name>
<protein>
    <submittedName>
        <fullName evidence="1">Uncharacterized protein</fullName>
    </submittedName>
</protein>
<dbReference type="GeneID" id="31410312"/>
<dbReference type="AlphaFoldDB" id="A0A0H3NL89"/>
<gene>
    <name evidence="1" type="ordered locus">Y11_22961</name>
</gene>
<dbReference type="PATRIC" id="fig|930944.6.peg.2281"/>
<organism evidence="1 2">
    <name type="scientific">Yersinia enterocolitica subsp. palearctica serotype O:3 (strain DSM 13030 / CIP 106945 / Y11)</name>
    <dbReference type="NCBI Taxonomy" id="930944"/>
    <lineage>
        <taxon>Bacteria</taxon>
        <taxon>Pseudomonadati</taxon>
        <taxon>Pseudomonadota</taxon>
        <taxon>Gammaproteobacteria</taxon>
        <taxon>Enterobacterales</taxon>
        <taxon>Yersiniaceae</taxon>
        <taxon>Yersinia</taxon>
    </lineage>
</organism>
<evidence type="ECO:0000313" key="1">
    <source>
        <dbReference type="EMBL" id="CBY25885.1"/>
    </source>
</evidence>
<dbReference type="Proteomes" id="UP000008084">
    <property type="component" value="Chromosome"/>
</dbReference>
<sequence>MSHLYFEQSSFDRDIKELKDNFNYAVNEKVSYLAAVTNFHGYSHSDLLSFFANELPQYLDALYYAYADGVSPLYNLARLMVLVDSNADQELLHLVSKNESACVYTFIALKNNFDQSDIKSLMGEHIDYEIIKEKFPDNITQKMKENNEDENALIVENAQENLGNSARDIEKQKLEA</sequence>